<dbReference type="InterPro" id="IPR009000">
    <property type="entry name" value="Transl_B-barrel_sf"/>
</dbReference>
<evidence type="ECO:0000256" key="3">
    <source>
        <dbReference type="ARBA" id="ARBA00020675"/>
    </source>
</evidence>
<comment type="similarity">
    <text evidence="2 10 11">Belongs to the TRAFAC class translation factor GTPase superfamily. Classic translation factor GTPase family. IF-2 subfamily.</text>
</comment>
<dbReference type="InterPro" id="IPR053905">
    <property type="entry name" value="EF-G-like_DII"/>
</dbReference>
<keyword evidence="6 10" id="KW-0547">Nucleotide-binding</keyword>
<evidence type="ECO:0000256" key="2">
    <source>
        <dbReference type="ARBA" id="ARBA00007733"/>
    </source>
</evidence>
<feature type="compositionally biased region" description="Basic and acidic residues" evidence="12">
    <location>
        <begin position="235"/>
        <end position="256"/>
    </location>
</feature>
<dbReference type="Proteomes" id="UP000316095">
    <property type="component" value="Unassembled WGS sequence"/>
</dbReference>
<keyword evidence="8 10" id="KW-0342">GTP-binding</keyword>
<dbReference type="Pfam" id="PF11987">
    <property type="entry name" value="IF-2"/>
    <property type="match status" value="1"/>
</dbReference>
<comment type="caution">
    <text evidence="14">The sequence shown here is derived from an EMBL/GenBank/DDBJ whole genome shotgun (WGS) entry which is preliminary data.</text>
</comment>
<evidence type="ECO:0000256" key="11">
    <source>
        <dbReference type="RuleBase" id="RU000644"/>
    </source>
</evidence>
<dbReference type="NCBIfam" id="TIGR00487">
    <property type="entry name" value="IF-2"/>
    <property type="match status" value="1"/>
</dbReference>
<evidence type="ECO:0000256" key="5">
    <source>
        <dbReference type="ARBA" id="ARBA00022540"/>
    </source>
</evidence>
<evidence type="ECO:0000313" key="14">
    <source>
        <dbReference type="EMBL" id="TWT60216.1"/>
    </source>
</evidence>
<keyword evidence="5 10" id="KW-0396">Initiation factor</keyword>
<feature type="compositionally biased region" description="Basic residues" evidence="12">
    <location>
        <begin position="327"/>
        <end position="336"/>
    </location>
</feature>
<dbReference type="InterPro" id="IPR004161">
    <property type="entry name" value="EFTu-like_2"/>
</dbReference>
<dbReference type="FunFam" id="3.40.50.10050:FF:000001">
    <property type="entry name" value="Translation initiation factor IF-2"/>
    <property type="match status" value="1"/>
</dbReference>
<dbReference type="PROSITE" id="PS51722">
    <property type="entry name" value="G_TR_2"/>
    <property type="match status" value="1"/>
</dbReference>
<accession>A0A5C5XB08</accession>
<dbReference type="GO" id="GO:0003924">
    <property type="term" value="F:GTPase activity"/>
    <property type="evidence" value="ECO:0007669"/>
    <property type="project" value="UniProtKB-UniRule"/>
</dbReference>
<feature type="region of interest" description="Disordered" evidence="12">
    <location>
        <begin position="52"/>
        <end position="343"/>
    </location>
</feature>
<keyword evidence="4 10" id="KW-0963">Cytoplasm</keyword>
<dbReference type="InterPro" id="IPR023115">
    <property type="entry name" value="TIF_IF2_dom3"/>
</dbReference>
<dbReference type="Gene3D" id="3.40.50.10050">
    <property type="entry name" value="Translation initiation factor IF- 2, domain 3"/>
    <property type="match status" value="1"/>
</dbReference>
<feature type="binding site" evidence="10">
    <location>
        <begin position="438"/>
        <end position="445"/>
    </location>
    <ligand>
        <name>GTP</name>
        <dbReference type="ChEBI" id="CHEBI:37565"/>
    </ligand>
</feature>
<dbReference type="InterPro" id="IPR005225">
    <property type="entry name" value="Small_GTP-bd"/>
</dbReference>
<organism evidence="14 15">
    <name type="scientific">Rubinisphaera italica</name>
    <dbReference type="NCBI Taxonomy" id="2527969"/>
    <lineage>
        <taxon>Bacteria</taxon>
        <taxon>Pseudomonadati</taxon>
        <taxon>Planctomycetota</taxon>
        <taxon>Planctomycetia</taxon>
        <taxon>Planctomycetales</taxon>
        <taxon>Planctomycetaceae</taxon>
        <taxon>Rubinisphaera</taxon>
    </lineage>
</organism>
<sequence length="929" mass="102448">MKIRIFALAKELDYDSKELINHCNDAGIPVKSSALASISPDERDRLLEYLDSLKASNTPASQQAPDSTPSAPEFDPDKTIGKVRTIRKMTPRATPDPRVEQRQDAPASKPVREETIAETQTPSPEDVEEVDEPEVKQEPVETLTSDVETVAVDDAVDDDEIPAETEPEEPVIAESGEENLEVENSDQYIPPIGNMGSRIRDMKPRASIPDAAPRKAKPKQKPKPSLPNLAIPPKFKAEAPVKKKDEAPAQKPDVKLTAEILDGQSPLAAHIRKHDERDRNRKSADTEADRPSRRGRLSGLSEQREERRQQRKRTQSPSDYDRDDRGNRRRNRQRRSKNIEYKSQAIVEQPITVRSLSEAMGRPAKDLMTILFKQGKMAKINDALDDDLATELAIELGVDLEIKRPVNLEDALTERLEVELHKDNIELIPRAPIVTILGHVDHGKTTLVDTLRSSNVVGGEAGGITQHIAAYQVEKNGNKITFVDTPGHAAFGEMRSRGANVTDMIILVVAANDGVKPQTVECISHAKAAGVPMIVALNKIDLPDINEQKVLQELASHNVLVSEWGGDIELVRTSGLNNIGIDDLLETILLTAELQEFKAAKNVKPYGVCLEAFRDEGRGPIAWMIVQQGTLHVGDIVVCGNAYGRIRAMFNEHDMELTEAPPSTPVKVAGLDIVPNAGSHFFVMSDVEEARSVAEERIHQGRTENLANRGGPKTLEQILGGTGPKDLPVILKADSPGSIEALRGEIEKFDHPEVRVEVLHTGIGGVNESDVSLAAASGAIIVAFHVIAEERAELLAQNEGVNIRRYRIIYEVTEDIKRALEGLLAPEAFEVTTGRAIVLQTFSISRMGTIAGCRILNGTISRNDRVHVIRDQTIINNYAINSLKREKEDAKTVREGMECGIRLEGFNDIKEGDLLEAYRIDEKQRTLDD</sequence>
<evidence type="ECO:0000256" key="8">
    <source>
        <dbReference type="ARBA" id="ARBA00023134"/>
    </source>
</evidence>
<feature type="domain" description="Tr-type G" evidence="13">
    <location>
        <begin position="429"/>
        <end position="596"/>
    </location>
</feature>
<evidence type="ECO:0000259" key="13">
    <source>
        <dbReference type="PROSITE" id="PS51722"/>
    </source>
</evidence>
<dbReference type="SUPFAM" id="SSF52540">
    <property type="entry name" value="P-loop containing nucleoside triphosphate hydrolases"/>
    <property type="match status" value="1"/>
</dbReference>
<comment type="subcellular location">
    <subcellularLocation>
        <location evidence="1 10">Cytoplasm</location>
    </subcellularLocation>
</comment>
<dbReference type="Gene3D" id="1.10.10.2480">
    <property type="match status" value="1"/>
</dbReference>
<dbReference type="EMBL" id="SJPG01000001">
    <property type="protein sequence ID" value="TWT60216.1"/>
    <property type="molecule type" value="Genomic_DNA"/>
</dbReference>
<proteinExistence type="inferred from homology"/>
<dbReference type="InterPro" id="IPR044145">
    <property type="entry name" value="IF2_II"/>
</dbReference>
<feature type="region of interest" description="G-domain" evidence="10">
    <location>
        <begin position="432"/>
        <end position="580"/>
    </location>
</feature>
<keyword evidence="15" id="KW-1185">Reference proteome</keyword>
<dbReference type="HAMAP" id="MF_00100_B">
    <property type="entry name" value="IF_2_B"/>
    <property type="match status" value="1"/>
</dbReference>
<dbReference type="CDD" id="cd03692">
    <property type="entry name" value="mtIF2_IVc"/>
    <property type="match status" value="1"/>
</dbReference>
<dbReference type="AlphaFoldDB" id="A0A5C5XB08"/>
<dbReference type="NCBIfam" id="TIGR00231">
    <property type="entry name" value="small_GTP"/>
    <property type="match status" value="1"/>
</dbReference>
<dbReference type="InterPro" id="IPR000178">
    <property type="entry name" value="TF_IF2_bacterial-like"/>
</dbReference>
<dbReference type="SUPFAM" id="SSF52156">
    <property type="entry name" value="Initiation factor IF2/eIF5b, domain 3"/>
    <property type="match status" value="1"/>
</dbReference>
<feature type="compositionally biased region" description="Acidic residues" evidence="12">
    <location>
        <begin position="154"/>
        <end position="184"/>
    </location>
</feature>
<evidence type="ECO:0000256" key="4">
    <source>
        <dbReference type="ARBA" id="ARBA00022490"/>
    </source>
</evidence>
<dbReference type="InterPro" id="IPR000795">
    <property type="entry name" value="T_Tr_GTP-bd_dom"/>
</dbReference>
<feature type="compositionally biased region" description="Polar residues" evidence="12">
    <location>
        <begin position="54"/>
        <end position="70"/>
    </location>
</feature>
<dbReference type="CDD" id="cd03702">
    <property type="entry name" value="IF2_mtIF2_II"/>
    <property type="match status" value="1"/>
</dbReference>
<dbReference type="PANTHER" id="PTHR43381:SF5">
    <property type="entry name" value="TR-TYPE G DOMAIN-CONTAINING PROTEIN"/>
    <property type="match status" value="1"/>
</dbReference>
<evidence type="ECO:0000256" key="12">
    <source>
        <dbReference type="SAM" id="MobiDB-lite"/>
    </source>
</evidence>
<dbReference type="InterPro" id="IPR036925">
    <property type="entry name" value="TIF_IF2_dom3_sf"/>
</dbReference>
<dbReference type="SUPFAM" id="SSF50447">
    <property type="entry name" value="Translation proteins"/>
    <property type="match status" value="2"/>
</dbReference>
<evidence type="ECO:0000313" key="15">
    <source>
        <dbReference type="Proteomes" id="UP000316095"/>
    </source>
</evidence>
<keyword evidence="7 10" id="KW-0648">Protein biosynthesis</keyword>
<reference evidence="14 15" key="1">
    <citation type="submission" date="2019-02" db="EMBL/GenBank/DDBJ databases">
        <title>Deep-cultivation of Planctomycetes and their phenomic and genomic characterization uncovers novel biology.</title>
        <authorList>
            <person name="Wiegand S."/>
            <person name="Jogler M."/>
            <person name="Boedeker C."/>
            <person name="Pinto D."/>
            <person name="Vollmers J."/>
            <person name="Rivas-Marin E."/>
            <person name="Kohn T."/>
            <person name="Peeters S.H."/>
            <person name="Heuer A."/>
            <person name="Rast P."/>
            <person name="Oberbeckmann S."/>
            <person name="Bunk B."/>
            <person name="Jeske O."/>
            <person name="Meyerdierks A."/>
            <person name="Storesund J.E."/>
            <person name="Kallscheuer N."/>
            <person name="Luecker S."/>
            <person name="Lage O.M."/>
            <person name="Pohl T."/>
            <person name="Merkel B.J."/>
            <person name="Hornburger P."/>
            <person name="Mueller R.-W."/>
            <person name="Bruemmer F."/>
            <person name="Labrenz M."/>
            <person name="Spormann A.M."/>
            <person name="Op Den Camp H."/>
            <person name="Overmann J."/>
            <person name="Amann R."/>
            <person name="Jetten M.S.M."/>
            <person name="Mascher T."/>
            <person name="Medema M.H."/>
            <person name="Devos D.P."/>
            <person name="Kaster A.-K."/>
            <person name="Ovreas L."/>
            <person name="Rohde M."/>
            <person name="Galperin M.Y."/>
            <person name="Jogler C."/>
        </authorList>
    </citation>
    <scope>NUCLEOTIDE SEQUENCE [LARGE SCALE GENOMIC DNA]</scope>
    <source>
        <strain evidence="14 15">Pan54</strain>
    </source>
</reference>
<dbReference type="GO" id="GO:0005525">
    <property type="term" value="F:GTP binding"/>
    <property type="evidence" value="ECO:0007669"/>
    <property type="project" value="UniProtKB-KW"/>
</dbReference>
<evidence type="ECO:0000256" key="6">
    <source>
        <dbReference type="ARBA" id="ARBA00022741"/>
    </source>
</evidence>
<name>A0A5C5XB08_9PLAN</name>
<dbReference type="GO" id="GO:0005829">
    <property type="term" value="C:cytosol"/>
    <property type="evidence" value="ECO:0007669"/>
    <property type="project" value="TreeGrafter"/>
</dbReference>
<dbReference type="Pfam" id="PF22042">
    <property type="entry name" value="EF-G_D2"/>
    <property type="match status" value="1"/>
</dbReference>
<dbReference type="RefSeq" id="WP_146502368.1">
    <property type="nucleotide sequence ID" value="NZ_SJPG01000001.1"/>
</dbReference>
<feature type="binding site" evidence="10">
    <location>
        <begin position="484"/>
        <end position="488"/>
    </location>
    <ligand>
        <name>GTP</name>
        <dbReference type="ChEBI" id="CHEBI:37565"/>
    </ligand>
</feature>
<dbReference type="Pfam" id="PF03144">
    <property type="entry name" value="GTP_EFTU_D2"/>
    <property type="match status" value="1"/>
</dbReference>
<dbReference type="Pfam" id="PF00009">
    <property type="entry name" value="GTP_EFTU"/>
    <property type="match status" value="1"/>
</dbReference>
<evidence type="ECO:0000256" key="9">
    <source>
        <dbReference type="ARBA" id="ARBA00025162"/>
    </source>
</evidence>
<feature type="compositionally biased region" description="Basic and acidic residues" evidence="12">
    <location>
        <begin position="273"/>
        <end position="292"/>
    </location>
</feature>
<dbReference type="Gene3D" id="2.40.30.10">
    <property type="entry name" value="Translation factors"/>
    <property type="match status" value="2"/>
</dbReference>
<dbReference type="CDD" id="cd01887">
    <property type="entry name" value="IF2_eIF5B"/>
    <property type="match status" value="1"/>
</dbReference>
<evidence type="ECO:0000256" key="7">
    <source>
        <dbReference type="ARBA" id="ARBA00022917"/>
    </source>
</evidence>
<dbReference type="FunFam" id="2.40.30.10:FF:000054">
    <property type="entry name" value="Translation initiation factor IF-2"/>
    <property type="match status" value="1"/>
</dbReference>
<dbReference type="InterPro" id="IPR027417">
    <property type="entry name" value="P-loop_NTPase"/>
</dbReference>
<dbReference type="PANTHER" id="PTHR43381">
    <property type="entry name" value="TRANSLATION INITIATION FACTOR IF-2-RELATED"/>
    <property type="match status" value="1"/>
</dbReference>
<dbReference type="Pfam" id="PF04760">
    <property type="entry name" value="IF2_N"/>
    <property type="match status" value="2"/>
</dbReference>
<dbReference type="OrthoDB" id="9811804at2"/>
<gene>
    <name evidence="10 14" type="primary">infB</name>
    <name evidence="14" type="ORF">Pan54_09300</name>
</gene>
<dbReference type="FunFam" id="2.40.30.10:FF:000008">
    <property type="entry name" value="Translation initiation factor IF-2"/>
    <property type="match status" value="1"/>
</dbReference>
<comment type="function">
    <text evidence="9 10 11">One of the essential components for the initiation of protein synthesis. Protects formylmethionyl-tRNA from spontaneous hydrolysis and promotes its binding to the 30S ribosomal subunits. Also involved in the hydrolysis of GTP during the formation of the 70S ribosomal complex.</text>
</comment>
<dbReference type="InterPro" id="IPR015760">
    <property type="entry name" value="TIF_IF2"/>
</dbReference>
<evidence type="ECO:0000256" key="1">
    <source>
        <dbReference type="ARBA" id="ARBA00004496"/>
    </source>
</evidence>
<evidence type="ECO:0000256" key="10">
    <source>
        <dbReference type="HAMAP-Rule" id="MF_00100"/>
    </source>
</evidence>
<dbReference type="Gene3D" id="3.40.50.300">
    <property type="entry name" value="P-loop containing nucleotide triphosphate hydrolases"/>
    <property type="match status" value="1"/>
</dbReference>
<dbReference type="FunFam" id="3.40.50.300:FF:000019">
    <property type="entry name" value="Translation initiation factor IF-2"/>
    <property type="match status" value="1"/>
</dbReference>
<dbReference type="InterPro" id="IPR006847">
    <property type="entry name" value="IF2_N"/>
</dbReference>
<dbReference type="GO" id="GO:0003743">
    <property type="term" value="F:translation initiation factor activity"/>
    <property type="evidence" value="ECO:0007669"/>
    <property type="project" value="UniProtKB-UniRule"/>
</dbReference>
<protein>
    <recommendedName>
        <fullName evidence="3 10">Translation initiation factor IF-2</fullName>
    </recommendedName>
</protein>
<feature type="binding site" evidence="10">
    <location>
        <begin position="538"/>
        <end position="541"/>
    </location>
    <ligand>
        <name>GTP</name>
        <dbReference type="ChEBI" id="CHEBI:37565"/>
    </ligand>
</feature>